<accession>A0AAC9NTX2</accession>
<name>A0AAC9NTX2_9ALTE</name>
<keyword evidence="1" id="KW-0732">Signal</keyword>
<keyword evidence="2" id="KW-0614">Plasmid</keyword>
<dbReference type="EMBL" id="CP018025">
    <property type="protein sequence ID" value="APD92146.1"/>
    <property type="molecule type" value="Genomic_DNA"/>
</dbReference>
<organism evidence="2 3">
    <name type="scientific">Alteromonas mediterranea</name>
    <dbReference type="NCBI Taxonomy" id="314275"/>
    <lineage>
        <taxon>Bacteria</taxon>
        <taxon>Pseudomonadati</taxon>
        <taxon>Pseudomonadota</taxon>
        <taxon>Gammaproteobacteria</taxon>
        <taxon>Alteromonadales</taxon>
        <taxon>Alteromonadaceae</taxon>
        <taxon>Alteromonas/Salinimonas group</taxon>
        <taxon>Alteromonas</taxon>
    </lineage>
</organism>
<evidence type="ECO:0000256" key="1">
    <source>
        <dbReference type="SAM" id="SignalP"/>
    </source>
</evidence>
<protein>
    <recommendedName>
        <fullName evidence="4">Lipoprotein</fullName>
    </recommendedName>
</protein>
<evidence type="ECO:0008006" key="4">
    <source>
        <dbReference type="Google" id="ProtNLM"/>
    </source>
</evidence>
<dbReference type="RefSeq" id="WP_071960757.1">
    <property type="nucleotide sequence ID" value="NZ_CP018025.1"/>
</dbReference>
<sequence length="180" mass="19953">MRLISKILLPLTVIPMSSMLSACNSPDDDLIVRAIEPIQITPHRSELAAFDVLFEKVTNGDNVDCESLVNTTVMINASKHAKESHAASRVKVTLHDYMSMTGNYFADKGACLNEIENARVSMCDSVDAMIDSVIEKNASTAAEERQDDGVFLHGYSVSYTAKEFCTEYSWSRPKTALLYF</sequence>
<proteinExistence type="predicted"/>
<gene>
    <name evidence="2" type="ORF">BM524_19695</name>
</gene>
<feature type="chain" id="PRO_5042104058" description="Lipoprotein" evidence="1">
    <location>
        <begin position="23"/>
        <end position="180"/>
    </location>
</feature>
<reference evidence="2 3" key="1">
    <citation type="submission" date="2016-11" db="EMBL/GenBank/DDBJ databases">
        <title>Networking in microbes: conjugative elements and plasmids in the genus Alteromonas.</title>
        <authorList>
            <person name="Lopez-Perez M."/>
            <person name="Ramon-Marco N."/>
            <person name="Rodriguez-Valera F."/>
        </authorList>
    </citation>
    <scope>NUCLEOTIDE SEQUENCE [LARGE SCALE GENOMIC DNA]</scope>
    <source>
        <strain evidence="2 3">CP48</strain>
        <plasmid evidence="3">pamcp48-600</plasmid>
    </source>
</reference>
<evidence type="ECO:0000313" key="2">
    <source>
        <dbReference type="EMBL" id="APD92146.1"/>
    </source>
</evidence>
<dbReference type="Proteomes" id="UP000182101">
    <property type="component" value="Plasmid pAMCP48-600"/>
</dbReference>
<dbReference type="PROSITE" id="PS51257">
    <property type="entry name" value="PROKAR_LIPOPROTEIN"/>
    <property type="match status" value="1"/>
</dbReference>
<geneLocation type="plasmid" evidence="3">
    <name>pamcp48-600</name>
</geneLocation>
<evidence type="ECO:0000313" key="3">
    <source>
        <dbReference type="Proteomes" id="UP000182101"/>
    </source>
</evidence>
<dbReference type="AlphaFoldDB" id="A0AAC9NTX2"/>
<feature type="signal peptide" evidence="1">
    <location>
        <begin position="1"/>
        <end position="22"/>
    </location>
</feature>